<proteinExistence type="predicted"/>
<dbReference type="AlphaFoldDB" id="A0A4C1YIV1"/>
<sequence length="302" mass="34279">MCACKAKKSFFIEDILGESKSKDATRHGGCCRQNAGRTERLENGLRQKVDIDEPVRQMNGTKNLNIEDPLSSRVLEQRRNTNPLCPMPVKPGVTWGYKSPYDLSPARQYAYYRESLPEQLLRSHFANMRFVPHSATLRHPYNLDRARGRGSARAHAECFAVVTSPAFFAYAYFPFYNNNYRHRLTDANTCNEAQHSKSFSDPQWASEDLIPSRSVYNKMKQRPWLCQKSGTTTNSTVVGSVRKDLVKALDVNILDGYLNAIIMLDTYQIVSSHIYQSVEDTIDNNGVLLLMDCKSGLNSFSN</sequence>
<keyword evidence="2" id="KW-1185">Reference proteome</keyword>
<evidence type="ECO:0000313" key="2">
    <source>
        <dbReference type="Proteomes" id="UP000299102"/>
    </source>
</evidence>
<dbReference type="Proteomes" id="UP000299102">
    <property type="component" value="Unassembled WGS sequence"/>
</dbReference>
<organism evidence="1 2">
    <name type="scientific">Eumeta variegata</name>
    <name type="common">Bagworm moth</name>
    <name type="synonym">Eumeta japonica</name>
    <dbReference type="NCBI Taxonomy" id="151549"/>
    <lineage>
        <taxon>Eukaryota</taxon>
        <taxon>Metazoa</taxon>
        <taxon>Ecdysozoa</taxon>
        <taxon>Arthropoda</taxon>
        <taxon>Hexapoda</taxon>
        <taxon>Insecta</taxon>
        <taxon>Pterygota</taxon>
        <taxon>Neoptera</taxon>
        <taxon>Endopterygota</taxon>
        <taxon>Lepidoptera</taxon>
        <taxon>Glossata</taxon>
        <taxon>Ditrysia</taxon>
        <taxon>Tineoidea</taxon>
        <taxon>Psychidae</taxon>
        <taxon>Oiketicinae</taxon>
        <taxon>Eumeta</taxon>
    </lineage>
</organism>
<accession>A0A4C1YIV1</accession>
<dbReference type="EMBL" id="BGZK01001286">
    <property type="protein sequence ID" value="GBP76311.1"/>
    <property type="molecule type" value="Genomic_DNA"/>
</dbReference>
<gene>
    <name evidence="1" type="ORF">EVAR_59255_1</name>
</gene>
<protein>
    <submittedName>
        <fullName evidence="1">Uncharacterized protein</fullName>
    </submittedName>
</protein>
<name>A0A4C1YIV1_EUMVA</name>
<reference evidence="1 2" key="1">
    <citation type="journal article" date="2019" name="Commun. Biol.">
        <title>The bagworm genome reveals a unique fibroin gene that provides high tensile strength.</title>
        <authorList>
            <person name="Kono N."/>
            <person name="Nakamura H."/>
            <person name="Ohtoshi R."/>
            <person name="Tomita M."/>
            <person name="Numata K."/>
            <person name="Arakawa K."/>
        </authorList>
    </citation>
    <scope>NUCLEOTIDE SEQUENCE [LARGE SCALE GENOMIC DNA]</scope>
</reference>
<evidence type="ECO:0000313" key="1">
    <source>
        <dbReference type="EMBL" id="GBP76311.1"/>
    </source>
</evidence>
<dbReference type="OrthoDB" id="6159439at2759"/>
<comment type="caution">
    <text evidence="1">The sequence shown here is derived from an EMBL/GenBank/DDBJ whole genome shotgun (WGS) entry which is preliminary data.</text>
</comment>